<dbReference type="Pfam" id="PF13452">
    <property type="entry name" value="FAS1_DH_region"/>
    <property type="match status" value="1"/>
</dbReference>
<dbReference type="InterPro" id="IPR029069">
    <property type="entry name" value="HotDog_dom_sf"/>
</dbReference>
<evidence type="ECO:0000259" key="1">
    <source>
        <dbReference type="Pfam" id="PF13452"/>
    </source>
</evidence>
<dbReference type="PANTHER" id="PTHR43664">
    <property type="entry name" value="MONOAMINE OXIDASE-RELATED"/>
    <property type="match status" value="1"/>
</dbReference>
<dbReference type="PANTHER" id="PTHR43664:SF1">
    <property type="entry name" value="BETA-METHYLMALYL-COA DEHYDRATASE"/>
    <property type="match status" value="1"/>
</dbReference>
<organism evidence="2 3">
    <name type="scientific">Tropicimonas isoalkanivorans</name>
    <dbReference type="NCBI Taxonomy" id="441112"/>
    <lineage>
        <taxon>Bacteria</taxon>
        <taxon>Pseudomonadati</taxon>
        <taxon>Pseudomonadota</taxon>
        <taxon>Alphaproteobacteria</taxon>
        <taxon>Rhodobacterales</taxon>
        <taxon>Roseobacteraceae</taxon>
        <taxon>Tropicimonas</taxon>
    </lineage>
</organism>
<dbReference type="EMBL" id="FOLG01000003">
    <property type="protein sequence ID" value="SFC27592.1"/>
    <property type="molecule type" value="Genomic_DNA"/>
</dbReference>
<dbReference type="SUPFAM" id="SSF54637">
    <property type="entry name" value="Thioesterase/thiol ester dehydrase-isomerase"/>
    <property type="match status" value="1"/>
</dbReference>
<protein>
    <submittedName>
        <fullName evidence="2">Acyl dehydratase</fullName>
    </submittedName>
</protein>
<sequence length="159" mass="17755">MDIIGLGQFYEDLPVGKSFRTIGRTITQTDIINFVTTTGMTEVLFVNREFQSKESDIKGEVVPGALVFTFMEGLLTQSTMQHTGFAFLEMDLKVMGPTVGGDTLFCEVEVIESRRSKSRPTRGLVRTRNKVFNQKGEQVMEYTPLRMVKARTDGTGEAA</sequence>
<dbReference type="RefSeq" id="WP_093360252.1">
    <property type="nucleotide sequence ID" value="NZ_FOLG01000003.1"/>
</dbReference>
<proteinExistence type="predicted"/>
<dbReference type="OrthoDB" id="9796589at2"/>
<reference evidence="2 3" key="1">
    <citation type="submission" date="2016-10" db="EMBL/GenBank/DDBJ databases">
        <authorList>
            <person name="de Groot N.N."/>
        </authorList>
    </citation>
    <scope>NUCLEOTIDE SEQUENCE [LARGE SCALE GENOMIC DNA]</scope>
    <source>
        <strain evidence="2 3">DSM 19548</strain>
    </source>
</reference>
<evidence type="ECO:0000313" key="2">
    <source>
        <dbReference type="EMBL" id="SFC27592.1"/>
    </source>
</evidence>
<gene>
    <name evidence="2" type="ORF">SAMN04488094_103289</name>
</gene>
<feature type="domain" description="FAS1-like dehydratase" evidence="1">
    <location>
        <begin position="15"/>
        <end position="141"/>
    </location>
</feature>
<dbReference type="AlphaFoldDB" id="A0A1I1HVJ7"/>
<dbReference type="InterPro" id="IPR039569">
    <property type="entry name" value="FAS1-like_DH_region"/>
</dbReference>
<accession>A0A1I1HVJ7</accession>
<name>A0A1I1HVJ7_9RHOB</name>
<dbReference type="Proteomes" id="UP000198728">
    <property type="component" value="Unassembled WGS sequence"/>
</dbReference>
<dbReference type="InterPro" id="IPR052342">
    <property type="entry name" value="MCH/BMMD"/>
</dbReference>
<keyword evidence="3" id="KW-1185">Reference proteome</keyword>
<dbReference type="Gene3D" id="3.10.129.10">
    <property type="entry name" value="Hotdog Thioesterase"/>
    <property type="match status" value="1"/>
</dbReference>
<evidence type="ECO:0000313" key="3">
    <source>
        <dbReference type="Proteomes" id="UP000198728"/>
    </source>
</evidence>
<dbReference type="STRING" id="441112.SAMN04488094_103289"/>